<dbReference type="PANTHER" id="PTHR46652:SF3">
    <property type="entry name" value="LEUCINE-RICH REPEAT-CONTAINING PROTEIN 9"/>
    <property type="match status" value="1"/>
</dbReference>
<dbReference type="InterPro" id="IPR003591">
    <property type="entry name" value="Leu-rich_rpt_typical-subtyp"/>
</dbReference>
<proteinExistence type="predicted"/>
<dbReference type="PROSITE" id="PS51450">
    <property type="entry name" value="LRR"/>
    <property type="match status" value="5"/>
</dbReference>
<evidence type="ECO:0000313" key="3">
    <source>
        <dbReference type="EMBL" id="CAI9937906.1"/>
    </source>
</evidence>
<dbReference type="Proteomes" id="UP001642409">
    <property type="component" value="Unassembled WGS sequence"/>
</dbReference>
<dbReference type="SMART" id="SM00369">
    <property type="entry name" value="LRR_TYP"/>
    <property type="match status" value="3"/>
</dbReference>
<reference evidence="4 5" key="2">
    <citation type="submission" date="2024-07" db="EMBL/GenBank/DDBJ databases">
        <authorList>
            <person name="Akdeniz Z."/>
        </authorList>
    </citation>
    <scope>NUCLEOTIDE SEQUENCE [LARGE SCALE GENOMIC DNA]</scope>
</reference>
<dbReference type="SUPFAM" id="SSF52058">
    <property type="entry name" value="L domain-like"/>
    <property type="match status" value="1"/>
</dbReference>
<keyword evidence="5" id="KW-1185">Reference proteome</keyword>
<dbReference type="AlphaFoldDB" id="A0AA86PFD1"/>
<comment type="caution">
    <text evidence="3">The sequence shown here is derived from an EMBL/GenBank/DDBJ whole genome shotgun (WGS) entry which is preliminary data.</text>
</comment>
<dbReference type="InterPro" id="IPR050836">
    <property type="entry name" value="SDS22/Internalin_LRR"/>
</dbReference>
<keyword evidence="2" id="KW-0677">Repeat</keyword>
<dbReference type="Pfam" id="PF12799">
    <property type="entry name" value="LRR_4"/>
    <property type="match status" value="1"/>
</dbReference>
<dbReference type="SMART" id="SM00365">
    <property type="entry name" value="LRR_SD22"/>
    <property type="match status" value="5"/>
</dbReference>
<evidence type="ECO:0000313" key="4">
    <source>
        <dbReference type="EMBL" id="CAL6014546.1"/>
    </source>
</evidence>
<protein>
    <submittedName>
        <fullName evidence="3">Uncharacterized protein</fullName>
    </submittedName>
</protein>
<name>A0AA86PFD1_9EUKA</name>
<organism evidence="3">
    <name type="scientific">Hexamita inflata</name>
    <dbReference type="NCBI Taxonomy" id="28002"/>
    <lineage>
        <taxon>Eukaryota</taxon>
        <taxon>Metamonada</taxon>
        <taxon>Diplomonadida</taxon>
        <taxon>Hexamitidae</taxon>
        <taxon>Hexamitinae</taxon>
        <taxon>Hexamita</taxon>
    </lineage>
</organism>
<dbReference type="PRINTS" id="PR00019">
    <property type="entry name" value="LEURICHRPT"/>
</dbReference>
<keyword evidence="1" id="KW-0433">Leucine-rich repeat</keyword>
<gene>
    <name evidence="4" type="ORF">HINF_LOCUS24317</name>
    <name evidence="3" type="ORF">HINF_LOCUS25551</name>
</gene>
<dbReference type="InterPro" id="IPR025875">
    <property type="entry name" value="Leu-rich_rpt_4"/>
</dbReference>
<sequence length="338" mass="39725">MSKEYITQLNQEFRQQIVDRKLRIQMKPFLIPEFFNGLDLEQLTIVQCMKFTLEQIPTNLSQLQIRDCALSNLNGICAMKNLKTLTVQHSRTQDISDLRELNLEALYMDENKIENIEALEKMSKLQVLYLASNQIQKIQSLQNLIGITHLDLSKNKLTHIRELANLVNITELYLLQNEISDISPLIKLKKLAILNMSRNLVIDAYTLLYLRNLQVIDLSQNQICDLYFFDQQYNSINRLFLDKNYIEDITPLFSHPNLHKYCLKDQNKPNNSILTLSNTYKQIHLQIERIQFMKNKKLKTKTNRFKKQTNKTVWKMKLVTGNLAEKFCAAFSYEANDQ</sequence>
<evidence type="ECO:0000313" key="5">
    <source>
        <dbReference type="Proteomes" id="UP001642409"/>
    </source>
</evidence>
<dbReference type="PANTHER" id="PTHR46652">
    <property type="entry name" value="LEUCINE-RICH REPEAT AND IQ DOMAIN-CONTAINING PROTEIN 1-RELATED"/>
    <property type="match status" value="1"/>
</dbReference>
<dbReference type="InterPro" id="IPR001611">
    <property type="entry name" value="Leu-rich_rpt"/>
</dbReference>
<reference evidence="3" key="1">
    <citation type="submission" date="2023-06" db="EMBL/GenBank/DDBJ databases">
        <authorList>
            <person name="Kurt Z."/>
        </authorList>
    </citation>
    <scope>NUCLEOTIDE SEQUENCE</scope>
</reference>
<dbReference type="EMBL" id="CATOUU010000653">
    <property type="protein sequence ID" value="CAI9937906.1"/>
    <property type="molecule type" value="Genomic_DNA"/>
</dbReference>
<dbReference type="EMBL" id="CAXDID020000071">
    <property type="protein sequence ID" value="CAL6014546.1"/>
    <property type="molecule type" value="Genomic_DNA"/>
</dbReference>
<evidence type="ECO:0000256" key="1">
    <source>
        <dbReference type="ARBA" id="ARBA00022614"/>
    </source>
</evidence>
<evidence type="ECO:0000256" key="2">
    <source>
        <dbReference type="ARBA" id="ARBA00022737"/>
    </source>
</evidence>
<accession>A0AA86PFD1</accession>
<dbReference type="Gene3D" id="3.80.10.10">
    <property type="entry name" value="Ribonuclease Inhibitor"/>
    <property type="match status" value="1"/>
</dbReference>
<dbReference type="InterPro" id="IPR032675">
    <property type="entry name" value="LRR_dom_sf"/>
</dbReference>